<keyword evidence="4" id="KW-0560">Oxidoreductase</keyword>
<keyword evidence="3" id="KW-0223">Dioxygenase</keyword>
<gene>
    <name evidence="7" type="ORF">SSCSM1_224</name>
</gene>
<evidence type="ECO:0000313" key="8">
    <source>
        <dbReference type="Proteomes" id="UP000515683"/>
    </source>
</evidence>
<dbReference type="Gene3D" id="2.60.120.620">
    <property type="entry name" value="q2cbj1_9rhob like domain"/>
    <property type="match status" value="1"/>
</dbReference>
<dbReference type="InterPro" id="IPR044862">
    <property type="entry name" value="Pro_4_hyd_alph_FE2OG_OXY"/>
</dbReference>
<dbReference type="Proteomes" id="UP000515683">
    <property type="component" value="Segment"/>
</dbReference>
<keyword evidence="5" id="KW-0408">Iron</keyword>
<proteinExistence type="predicted"/>
<dbReference type="Pfam" id="PF13640">
    <property type="entry name" value="2OG-FeII_Oxy_3"/>
    <property type="match status" value="1"/>
</dbReference>
<reference evidence="7" key="1">
    <citation type="submission" date="2019-04" db="EMBL/GenBank/DDBJ databases">
        <title>Genomic and proteomic characterization of cyanophage S-SCSM1 provides new insights into understanding the viral gene diversity and phage-host interactions.</title>
        <authorList>
            <person name="Wang Q."/>
            <person name="Xu Y."/>
            <person name="Jiao N."/>
            <person name="Zhang R."/>
        </authorList>
    </citation>
    <scope>NUCLEOTIDE SEQUENCE [LARGE SCALE GENOMIC DNA]</scope>
</reference>
<evidence type="ECO:0000256" key="4">
    <source>
        <dbReference type="ARBA" id="ARBA00023002"/>
    </source>
</evidence>
<keyword evidence="2" id="KW-0479">Metal-binding</keyword>
<dbReference type="SMART" id="SM00702">
    <property type="entry name" value="P4Hc"/>
    <property type="match status" value="1"/>
</dbReference>
<dbReference type="GO" id="GO:0006974">
    <property type="term" value="P:DNA damage response"/>
    <property type="evidence" value="ECO:0007669"/>
    <property type="project" value="TreeGrafter"/>
</dbReference>
<evidence type="ECO:0000256" key="1">
    <source>
        <dbReference type="ARBA" id="ARBA00001961"/>
    </source>
</evidence>
<dbReference type="GO" id="GO:0031418">
    <property type="term" value="F:L-ascorbic acid binding"/>
    <property type="evidence" value="ECO:0007669"/>
    <property type="project" value="InterPro"/>
</dbReference>
<accession>A0A6M2ZHM3</accession>
<name>A0A6M2ZHM3_9CAUD</name>
<evidence type="ECO:0000256" key="3">
    <source>
        <dbReference type="ARBA" id="ARBA00022964"/>
    </source>
</evidence>
<dbReference type="GO" id="GO:0016706">
    <property type="term" value="F:2-oxoglutarate-dependent dioxygenase activity"/>
    <property type="evidence" value="ECO:0007669"/>
    <property type="project" value="InterPro"/>
</dbReference>
<dbReference type="PANTHER" id="PTHR41536:SF1">
    <property type="entry name" value="PKHD-TYPE HYDROXYLASE YBIX"/>
    <property type="match status" value="1"/>
</dbReference>
<evidence type="ECO:0000256" key="2">
    <source>
        <dbReference type="ARBA" id="ARBA00022723"/>
    </source>
</evidence>
<protein>
    <submittedName>
        <fullName evidence="7">2OG-Fe(II) oxygenase superfamily protein</fullName>
    </submittedName>
</protein>
<dbReference type="PANTHER" id="PTHR41536">
    <property type="entry name" value="PKHD-TYPE HYDROXYLASE YBIX"/>
    <property type="match status" value="1"/>
</dbReference>
<evidence type="ECO:0000313" key="7">
    <source>
        <dbReference type="EMBL" id="QFG06488.1"/>
    </source>
</evidence>
<dbReference type="InterPro" id="IPR023550">
    <property type="entry name" value="PKHD_hydroxylase"/>
</dbReference>
<evidence type="ECO:0000256" key="5">
    <source>
        <dbReference type="ARBA" id="ARBA00023004"/>
    </source>
</evidence>
<dbReference type="EMBL" id="MK867354">
    <property type="protein sequence ID" value="QFG06488.1"/>
    <property type="molecule type" value="Genomic_DNA"/>
</dbReference>
<organism evidence="7 8">
    <name type="scientific">Synechococcus phage S-SCSM1</name>
    <dbReference type="NCBI Taxonomy" id="2588487"/>
    <lineage>
        <taxon>Viruses</taxon>
        <taxon>Duplodnaviria</taxon>
        <taxon>Heunggongvirae</taxon>
        <taxon>Uroviricota</taxon>
        <taxon>Caudoviricetes</taxon>
        <taxon>Pantevenvirales</taxon>
        <taxon>Kyanoviridae</taxon>
        <taxon>Zhoulongquanvirus</taxon>
        <taxon>Zhoulongquanvirus esscess</taxon>
    </lineage>
</organism>
<comment type="cofactor">
    <cofactor evidence="1">
        <name>L-ascorbate</name>
        <dbReference type="ChEBI" id="CHEBI:38290"/>
    </cofactor>
</comment>
<dbReference type="SUPFAM" id="SSF51197">
    <property type="entry name" value="Clavaminate synthase-like"/>
    <property type="match status" value="1"/>
</dbReference>
<dbReference type="GO" id="GO:0005506">
    <property type="term" value="F:iron ion binding"/>
    <property type="evidence" value="ECO:0007669"/>
    <property type="project" value="InterPro"/>
</dbReference>
<dbReference type="InterPro" id="IPR006620">
    <property type="entry name" value="Pro_4_hyd_alph"/>
</dbReference>
<sequence>MTILNFYHIPSDITKTVCDEIIKQYDNEFEYEPGIIGDKTLDLKRRKSKVRWIYSDSWISGMLAHFIQSANHNHFNLDLTGWSGKIQFTLYDSENDHYYWHIDTNADDLKDDFVRKLSIVMCLSSKDDYEGGEFEIYYPHGLKETKKLDYGDVVVFPSIIPHRVRPIKSGKRYSLVGWYGGPPFK</sequence>
<feature type="domain" description="Fe2OG dioxygenase" evidence="6">
    <location>
        <begin position="81"/>
        <end position="181"/>
    </location>
</feature>
<keyword evidence="8" id="KW-1185">Reference proteome</keyword>
<dbReference type="InterPro" id="IPR005123">
    <property type="entry name" value="Oxoglu/Fe-dep_dioxygenase_dom"/>
</dbReference>
<dbReference type="PROSITE" id="PS51471">
    <property type="entry name" value="FE2OG_OXY"/>
    <property type="match status" value="1"/>
</dbReference>
<evidence type="ECO:0000259" key="6">
    <source>
        <dbReference type="PROSITE" id="PS51471"/>
    </source>
</evidence>